<evidence type="ECO:0000313" key="3">
    <source>
        <dbReference type="Proteomes" id="UP000247565"/>
    </source>
</evidence>
<dbReference type="Proteomes" id="UP000247565">
    <property type="component" value="Unassembled WGS sequence"/>
</dbReference>
<keyword evidence="3" id="KW-1185">Reference proteome</keyword>
<keyword evidence="1" id="KW-0812">Transmembrane</keyword>
<protein>
    <recommendedName>
        <fullName evidence="4">DUF2939 domain-containing protein</fullName>
    </recommendedName>
</protein>
<proteinExistence type="predicted"/>
<sequence>MTFLYISLKKYRKNLFLYIKWLMVIIVLCTIYVAYPYLTLWSISKAIQTHDTKYLTKSLNWHSIQDHLKKYLTQDFHSPSKEDLDELPDFGTSFATEAISNAIDHHINHNSLHVLLDYISPPTLPSSSSLKNKKNALQIYMSSHIYFSSPFTMHARIIIPGENMPPLSLTMKLQRWRWKITNISLPDQVIAQLFQQNK</sequence>
<name>A0A318N1D0_9PROT</name>
<evidence type="ECO:0000313" key="2">
    <source>
        <dbReference type="EMBL" id="PXZ00151.1"/>
    </source>
</evidence>
<keyword evidence="1" id="KW-0472">Membrane</keyword>
<gene>
    <name evidence="2" type="ORF">DK869_05800</name>
</gene>
<dbReference type="EMBL" id="QGLT01000003">
    <property type="protein sequence ID" value="PXZ00151.1"/>
    <property type="molecule type" value="Genomic_DNA"/>
</dbReference>
<dbReference type="AlphaFoldDB" id="A0A318N1D0"/>
<dbReference type="InterPro" id="IPR021330">
    <property type="entry name" value="DUF2939"/>
</dbReference>
<feature type="transmembrane region" description="Helical" evidence="1">
    <location>
        <begin position="21"/>
        <end position="43"/>
    </location>
</feature>
<accession>A0A318N1D0</accession>
<reference evidence="2 3" key="1">
    <citation type="submission" date="2018-05" db="EMBL/GenBank/DDBJ databases">
        <title>Reference genomes for bee gut microbiota database.</title>
        <authorList>
            <person name="Ellegaard K.M."/>
        </authorList>
    </citation>
    <scope>NUCLEOTIDE SEQUENCE [LARGE SCALE GENOMIC DNA]</scope>
    <source>
        <strain evidence="2 3">ESL0284</strain>
    </source>
</reference>
<evidence type="ECO:0008006" key="4">
    <source>
        <dbReference type="Google" id="ProtNLM"/>
    </source>
</evidence>
<evidence type="ECO:0000256" key="1">
    <source>
        <dbReference type="SAM" id="Phobius"/>
    </source>
</evidence>
<organism evidence="2 3">
    <name type="scientific">Commensalibacter melissae</name>
    <dbReference type="NCBI Taxonomy" id="2070537"/>
    <lineage>
        <taxon>Bacteria</taxon>
        <taxon>Pseudomonadati</taxon>
        <taxon>Pseudomonadota</taxon>
        <taxon>Alphaproteobacteria</taxon>
        <taxon>Acetobacterales</taxon>
        <taxon>Acetobacteraceae</taxon>
    </lineage>
</organism>
<comment type="caution">
    <text evidence="2">The sequence shown here is derived from an EMBL/GenBank/DDBJ whole genome shotgun (WGS) entry which is preliminary data.</text>
</comment>
<dbReference type="Pfam" id="PF11159">
    <property type="entry name" value="DUF2939"/>
    <property type="match status" value="1"/>
</dbReference>
<keyword evidence="1" id="KW-1133">Transmembrane helix</keyword>